<dbReference type="HOGENOM" id="CLU_082773_0_0_1"/>
<dbReference type="RefSeq" id="XP_008717583.1">
    <property type="nucleotide sequence ID" value="XM_008719361.1"/>
</dbReference>
<accession>W2RWN4</accession>
<evidence type="ECO:0000313" key="2">
    <source>
        <dbReference type="Proteomes" id="UP000030752"/>
    </source>
</evidence>
<dbReference type="OrthoDB" id="539358at2759"/>
<protein>
    <recommendedName>
        <fullName evidence="3">F-box domain-containing protein</fullName>
    </recommendedName>
</protein>
<evidence type="ECO:0000313" key="1">
    <source>
        <dbReference type="EMBL" id="ETN40740.1"/>
    </source>
</evidence>
<dbReference type="eggNOG" id="ENOG502RD80">
    <property type="taxonomic scope" value="Eukaryota"/>
</dbReference>
<dbReference type="Proteomes" id="UP000030752">
    <property type="component" value="Unassembled WGS sequence"/>
</dbReference>
<dbReference type="GeneID" id="19972359"/>
<organism evidence="1 2">
    <name type="scientific">Cyphellophora europaea (strain CBS 101466)</name>
    <name type="common">Phialophora europaea</name>
    <dbReference type="NCBI Taxonomy" id="1220924"/>
    <lineage>
        <taxon>Eukaryota</taxon>
        <taxon>Fungi</taxon>
        <taxon>Dikarya</taxon>
        <taxon>Ascomycota</taxon>
        <taxon>Pezizomycotina</taxon>
        <taxon>Eurotiomycetes</taxon>
        <taxon>Chaetothyriomycetidae</taxon>
        <taxon>Chaetothyriales</taxon>
        <taxon>Cyphellophoraceae</taxon>
        <taxon>Cyphellophora</taxon>
    </lineage>
</organism>
<dbReference type="VEuPathDB" id="FungiDB:HMPREF1541_05020"/>
<dbReference type="EMBL" id="KB822720">
    <property type="protein sequence ID" value="ETN40740.1"/>
    <property type="molecule type" value="Genomic_DNA"/>
</dbReference>
<name>W2RWN4_CYPE1</name>
<keyword evidence="2" id="KW-1185">Reference proteome</keyword>
<dbReference type="AlphaFoldDB" id="W2RWN4"/>
<reference evidence="1 2" key="1">
    <citation type="submission" date="2013-03" db="EMBL/GenBank/DDBJ databases">
        <title>The Genome Sequence of Phialophora europaea CBS 101466.</title>
        <authorList>
            <consortium name="The Broad Institute Genomics Platform"/>
            <person name="Cuomo C."/>
            <person name="de Hoog S."/>
            <person name="Gorbushina A."/>
            <person name="Walker B."/>
            <person name="Young S.K."/>
            <person name="Zeng Q."/>
            <person name="Gargeya S."/>
            <person name="Fitzgerald M."/>
            <person name="Haas B."/>
            <person name="Abouelleil A."/>
            <person name="Allen A.W."/>
            <person name="Alvarado L."/>
            <person name="Arachchi H.M."/>
            <person name="Berlin A.M."/>
            <person name="Chapman S.B."/>
            <person name="Gainer-Dewar J."/>
            <person name="Goldberg J."/>
            <person name="Griggs A."/>
            <person name="Gujja S."/>
            <person name="Hansen M."/>
            <person name="Howarth C."/>
            <person name="Imamovic A."/>
            <person name="Ireland A."/>
            <person name="Larimer J."/>
            <person name="McCowan C."/>
            <person name="Murphy C."/>
            <person name="Pearson M."/>
            <person name="Poon T.W."/>
            <person name="Priest M."/>
            <person name="Roberts A."/>
            <person name="Saif S."/>
            <person name="Shea T."/>
            <person name="Sisk P."/>
            <person name="Sykes S."/>
            <person name="Wortman J."/>
            <person name="Nusbaum C."/>
            <person name="Birren B."/>
        </authorList>
    </citation>
    <scope>NUCLEOTIDE SEQUENCE [LARGE SCALE GENOMIC DNA]</scope>
    <source>
        <strain evidence="1 2">CBS 101466</strain>
    </source>
</reference>
<dbReference type="InParanoid" id="W2RWN4"/>
<proteinExistence type="predicted"/>
<sequence>MQHPPHLLSLPTEIQQLIAAHTPYNGLRALRFAHRTFATLISTSHLATARDHLRASLAHSERHGLSFPADALRHTNAYLDLISAPSSGLSLETCTLSCYAYPTPTAYHSKRPTRVTPRTLPLGTHPHTLSTAATLHPCYSCLVLLPVSHFYTRQISNTRALGRADCAQRFCIDCAIHRGIWTVGTRIGARGSEFVVCEACLGFKAHARLSPNLGVLGGPTPVAREEFGTKLCDDCFQGKLKARKEVQDMLEISGKRVVIETGTRGVLEEARDEGTVVLGRKGRCQRCWAINHTQRAALEELEGRPLCNACWTLATAGGAGDSMFS</sequence>
<evidence type="ECO:0008006" key="3">
    <source>
        <dbReference type="Google" id="ProtNLM"/>
    </source>
</evidence>
<gene>
    <name evidence="1" type="ORF">HMPREF1541_05020</name>
</gene>